<keyword evidence="2" id="KW-1185">Reference proteome</keyword>
<name>M1V0J3_9CORY</name>
<sequence>MGVVELGAVGAAVVVDKLGSATSSEHADNSNVADRSAADIVFWELLFCCHTLNYYRNSAGIYFN</sequence>
<dbReference type="AlphaFoldDB" id="M1V0J3"/>
<gene>
    <name evidence="1" type="ORF">H924_11975</name>
</gene>
<proteinExistence type="predicted"/>
<dbReference type="Proteomes" id="UP000011760">
    <property type="component" value="Chromosome"/>
</dbReference>
<dbReference type="HOGENOM" id="CLU_2860064_0_0_11"/>
<protein>
    <submittedName>
        <fullName evidence="1">Uncharacterized protein</fullName>
    </submittedName>
</protein>
<dbReference type="KEGG" id="ccn:H924_11975"/>
<dbReference type="STRING" id="1121353.H924_11975"/>
<reference evidence="1 2" key="1">
    <citation type="submission" date="2013-02" db="EMBL/GenBank/DDBJ databases">
        <title>The complete genome sequence of Corynebacterium callunae DSM 20147.</title>
        <authorList>
            <person name="Ruckert C."/>
            <person name="Albersmeier A."/>
            <person name="Kalinowski J."/>
        </authorList>
    </citation>
    <scope>NUCLEOTIDE SEQUENCE [LARGE SCALE GENOMIC DNA]</scope>
    <source>
        <strain evidence="1 2">DSM 20147</strain>
    </source>
</reference>
<evidence type="ECO:0000313" key="2">
    <source>
        <dbReference type="Proteomes" id="UP000011760"/>
    </source>
</evidence>
<dbReference type="EMBL" id="CP004354">
    <property type="protein sequence ID" value="AGG67818.1"/>
    <property type="molecule type" value="Genomic_DNA"/>
</dbReference>
<dbReference type="PATRIC" id="fig|1121353.3.peg.2449"/>
<evidence type="ECO:0000313" key="1">
    <source>
        <dbReference type="EMBL" id="AGG67818.1"/>
    </source>
</evidence>
<organism evidence="1 2">
    <name type="scientific">Corynebacterium callunae DSM 20147</name>
    <dbReference type="NCBI Taxonomy" id="1121353"/>
    <lineage>
        <taxon>Bacteria</taxon>
        <taxon>Bacillati</taxon>
        <taxon>Actinomycetota</taxon>
        <taxon>Actinomycetes</taxon>
        <taxon>Mycobacteriales</taxon>
        <taxon>Corynebacteriaceae</taxon>
        <taxon>Corynebacterium</taxon>
    </lineage>
</organism>
<accession>M1V0J3</accession>